<dbReference type="Gene3D" id="3.40.190.290">
    <property type="match status" value="1"/>
</dbReference>
<evidence type="ECO:0000256" key="3">
    <source>
        <dbReference type="ARBA" id="ARBA00023125"/>
    </source>
</evidence>
<dbReference type="InterPro" id="IPR036390">
    <property type="entry name" value="WH_DNA-bd_sf"/>
</dbReference>
<dbReference type="SUPFAM" id="SSF46785">
    <property type="entry name" value="Winged helix' DNA-binding domain"/>
    <property type="match status" value="1"/>
</dbReference>
<keyword evidence="3" id="KW-0238">DNA-binding</keyword>
<dbReference type="Pfam" id="PF00126">
    <property type="entry name" value="HTH_1"/>
    <property type="match status" value="1"/>
</dbReference>
<keyword evidence="7" id="KW-1185">Reference proteome</keyword>
<dbReference type="GO" id="GO:0006351">
    <property type="term" value="P:DNA-templated transcription"/>
    <property type="evidence" value="ECO:0007669"/>
    <property type="project" value="TreeGrafter"/>
</dbReference>
<dbReference type="PANTHER" id="PTHR30537">
    <property type="entry name" value="HTH-TYPE TRANSCRIPTIONAL REGULATOR"/>
    <property type="match status" value="1"/>
</dbReference>
<name>A0A1G7BC43_9PROT</name>
<evidence type="ECO:0000259" key="5">
    <source>
        <dbReference type="PROSITE" id="PS50931"/>
    </source>
</evidence>
<feature type="domain" description="HTH lysR-type" evidence="5">
    <location>
        <begin position="1"/>
        <end position="60"/>
    </location>
</feature>
<sequence length="315" mass="34833">MRSDLNALAVFATVAEERSFRAAADRLGVTRSAVSQSIRRLEETLGAAILHRTTRSVALTEAGERLRADIAPAIAEMRAAMEGVRSLGGPPRGQLRIAVSSIAETFLSGPLLAGFARAFPEIQLDILVTDEDSDIVAMGFDAGVRLGEVIEQDMIAVSVSDDQRQLAVCSPVYLTERGRPEHPRDLARHRCIGWRPAPHRPPYRWEFAEGGREFAVDVAPEVTTNDMGFMIRMALSGAGITFGMADTFRSFLERGELVPLLEEFSAPFAGFYLYYPNRRNVAPKLRALVDYVQRHRCNSNIDLPGSRRLQRKPPP</sequence>
<dbReference type="Proteomes" id="UP000198925">
    <property type="component" value="Unassembled WGS sequence"/>
</dbReference>
<dbReference type="PRINTS" id="PR00039">
    <property type="entry name" value="HTHLYSR"/>
</dbReference>
<dbReference type="InterPro" id="IPR058163">
    <property type="entry name" value="LysR-type_TF_proteobact-type"/>
</dbReference>
<dbReference type="RefSeq" id="WP_090664872.1">
    <property type="nucleotide sequence ID" value="NZ_FMZX01000024.1"/>
</dbReference>
<dbReference type="STRING" id="938405.SAMN02927895_04633"/>
<keyword evidence="4" id="KW-0804">Transcription</keyword>
<organism evidence="6 7">
    <name type="scientific">Belnapia rosea</name>
    <dbReference type="NCBI Taxonomy" id="938405"/>
    <lineage>
        <taxon>Bacteria</taxon>
        <taxon>Pseudomonadati</taxon>
        <taxon>Pseudomonadota</taxon>
        <taxon>Alphaproteobacteria</taxon>
        <taxon>Acetobacterales</taxon>
        <taxon>Roseomonadaceae</taxon>
        <taxon>Belnapia</taxon>
    </lineage>
</organism>
<protein>
    <submittedName>
        <fullName evidence="6">Transcriptional regulator, LysR family</fullName>
    </submittedName>
</protein>
<dbReference type="InterPro" id="IPR005119">
    <property type="entry name" value="LysR_subst-bd"/>
</dbReference>
<dbReference type="AlphaFoldDB" id="A0A1G7BC43"/>
<evidence type="ECO:0000313" key="6">
    <source>
        <dbReference type="EMBL" id="SDE24639.1"/>
    </source>
</evidence>
<dbReference type="CDD" id="cd08474">
    <property type="entry name" value="PBP2_CrgA_like_5"/>
    <property type="match status" value="1"/>
</dbReference>
<proteinExistence type="inferred from homology"/>
<dbReference type="FunFam" id="1.10.10.10:FF:000001">
    <property type="entry name" value="LysR family transcriptional regulator"/>
    <property type="match status" value="1"/>
</dbReference>
<keyword evidence="2" id="KW-0805">Transcription regulation</keyword>
<dbReference type="PANTHER" id="PTHR30537:SF1">
    <property type="entry name" value="HTH-TYPE TRANSCRIPTIONAL REGULATOR PGRR"/>
    <property type="match status" value="1"/>
</dbReference>
<evidence type="ECO:0000256" key="1">
    <source>
        <dbReference type="ARBA" id="ARBA00009437"/>
    </source>
</evidence>
<dbReference type="InterPro" id="IPR000847">
    <property type="entry name" value="LysR_HTH_N"/>
</dbReference>
<evidence type="ECO:0000256" key="4">
    <source>
        <dbReference type="ARBA" id="ARBA00023163"/>
    </source>
</evidence>
<dbReference type="InterPro" id="IPR036388">
    <property type="entry name" value="WH-like_DNA-bd_sf"/>
</dbReference>
<dbReference type="GO" id="GO:0003700">
    <property type="term" value="F:DNA-binding transcription factor activity"/>
    <property type="evidence" value="ECO:0007669"/>
    <property type="project" value="InterPro"/>
</dbReference>
<reference evidence="6 7" key="1">
    <citation type="submission" date="2016-10" db="EMBL/GenBank/DDBJ databases">
        <authorList>
            <person name="de Groot N.N."/>
        </authorList>
    </citation>
    <scope>NUCLEOTIDE SEQUENCE [LARGE SCALE GENOMIC DNA]</scope>
    <source>
        <strain evidence="6 7">CPCC 100156</strain>
    </source>
</reference>
<evidence type="ECO:0000256" key="2">
    <source>
        <dbReference type="ARBA" id="ARBA00023015"/>
    </source>
</evidence>
<evidence type="ECO:0000313" key="7">
    <source>
        <dbReference type="Proteomes" id="UP000198925"/>
    </source>
</evidence>
<dbReference type="GO" id="GO:0043565">
    <property type="term" value="F:sequence-specific DNA binding"/>
    <property type="evidence" value="ECO:0007669"/>
    <property type="project" value="TreeGrafter"/>
</dbReference>
<dbReference type="EMBL" id="FMZX01000024">
    <property type="protein sequence ID" value="SDE24639.1"/>
    <property type="molecule type" value="Genomic_DNA"/>
</dbReference>
<dbReference type="Pfam" id="PF03466">
    <property type="entry name" value="LysR_substrate"/>
    <property type="match status" value="1"/>
</dbReference>
<dbReference type="PROSITE" id="PS50931">
    <property type="entry name" value="HTH_LYSR"/>
    <property type="match status" value="1"/>
</dbReference>
<dbReference type="SUPFAM" id="SSF53850">
    <property type="entry name" value="Periplasmic binding protein-like II"/>
    <property type="match status" value="1"/>
</dbReference>
<comment type="similarity">
    <text evidence="1">Belongs to the LysR transcriptional regulatory family.</text>
</comment>
<dbReference type="Gene3D" id="1.10.10.10">
    <property type="entry name" value="Winged helix-like DNA-binding domain superfamily/Winged helix DNA-binding domain"/>
    <property type="match status" value="1"/>
</dbReference>
<accession>A0A1G7BC43</accession>
<gene>
    <name evidence="6" type="ORF">SAMN04487779_102429</name>
</gene>